<comment type="catalytic activity">
    <reaction evidence="14">
        <text>protoporphyrinogen IX + 3 O2 = protoporphyrin IX + 3 H2O2</text>
        <dbReference type="Rhea" id="RHEA:25576"/>
        <dbReference type="ChEBI" id="CHEBI:15379"/>
        <dbReference type="ChEBI" id="CHEBI:16240"/>
        <dbReference type="ChEBI" id="CHEBI:57306"/>
        <dbReference type="ChEBI" id="CHEBI:57307"/>
        <dbReference type="EC" id="1.3.3.4"/>
    </reaction>
</comment>
<reference evidence="16" key="1">
    <citation type="submission" date="2020-05" db="EMBL/GenBank/DDBJ databases">
        <title>Phylogenomic resolution of chytrid fungi.</title>
        <authorList>
            <person name="Stajich J.E."/>
            <person name="Amses K."/>
            <person name="Simmons R."/>
            <person name="Seto K."/>
            <person name="Myers J."/>
            <person name="Bonds A."/>
            <person name="Quandt C.A."/>
            <person name="Barry K."/>
            <person name="Liu P."/>
            <person name="Grigoriev I."/>
            <person name="Longcore J.E."/>
            <person name="James T.Y."/>
        </authorList>
    </citation>
    <scope>NUCLEOTIDE SEQUENCE</scope>
    <source>
        <strain evidence="16">JEL0476</strain>
    </source>
</reference>
<dbReference type="CDD" id="cd05787">
    <property type="entry name" value="LbH_eIF2B_epsilon"/>
    <property type="match status" value="1"/>
</dbReference>
<accession>A0AAD5U2J0</accession>
<dbReference type="PROSITE" id="PS51363">
    <property type="entry name" value="W2"/>
    <property type="match status" value="1"/>
</dbReference>
<dbReference type="GO" id="GO:0017119">
    <property type="term" value="C:Golgi transport complex"/>
    <property type="evidence" value="ECO:0007669"/>
    <property type="project" value="InterPro"/>
</dbReference>
<keyword evidence="7" id="KW-0963">Cytoplasm</keyword>
<evidence type="ECO:0000256" key="13">
    <source>
        <dbReference type="ARBA" id="ARBA00046432"/>
    </source>
</evidence>
<keyword evidence="9" id="KW-0648">Protein biosynthesis</keyword>
<dbReference type="InterPro" id="IPR044123">
    <property type="entry name" value="W2_eIF2B_epsilon"/>
</dbReference>
<evidence type="ECO:0000259" key="15">
    <source>
        <dbReference type="PROSITE" id="PS51363"/>
    </source>
</evidence>
<dbReference type="SUPFAM" id="SSF51161">
    <property type="entry name" value="Trimeric LpxA-like enzymes"/>
    <property type="match status" value="1"/>
</dbReference>
<dbReference type="Pfam" id="PF02020">
    <property type="entry name" value="W2"/>
    <property type="match status" value="1"/>
</dbReference>
<proteinExistence type="inferred from homology"/>
<dbReference type="GO" id="GO:0006886">
    <property type="term" value="P:intracellular protein transport"/>
    <property type="evidence" value="ECO:0007669"/>
    <property type="project" value="InterPro"/>
</dbReference>
<evidence type="ECO:0000256" key="5">
    <source>
        <dbReference type="ARBA" id="ARBA00010551"/>
    </source>
</evidence>
<evidence type="ECO:0000313" key="16">
    <source>
        <dbReference type="EMBL" id="KAJ3219173.1"/>
    </source>
</evidence>
<feature type="domain" description="W2" evidence="15">
    <location>
        <begin position="404"/>
        <end position="569"/>
    </location>
</feature>
<organism evidence="16 17">
    <name type="scientific">Clydaea vesicula</name>
    <dbReference type="NCBI Taxonomy" id="447962"/>
    <lineage>
        <taxon>Eukaryota</taxon>
        <taxon>Fungi</taxon>
        <taxon>Fungi incertae sedis</taxon>
        <taxon>Chytridiomycota</taxon>
        <taxon>Chytridiomycota incertae sedis</taxon>
        <taxon>Chytridiomycetes</taxon>
        <taxon>Lobulomycetales</taxon>
        <taxon>Lobulomycetaceae</taxon>
        <taxon>Clydaea</taxon>
    </lineage>
</organism>
<dbReference type="GO" id="GO:0031369">
    <property type="term" value="F:translation initiation factor binding"/>
    <property type="evidence" value="ECO:0007669"/>
    <property type="project" value="InterPro"/>
</dbReference>
<dbReference type="NCBIfam" id="TIGR00562">
    <property type="entry name" value="proto_IX_ox"/>
    <property type="match status" value="1"/>
</dbReference>
<comment type="similarity">
    <text evidence="4">Belongs to the eIF-2B gamma/epsilon subunits family.</text>
</comment>
<dbReference type="GO" id="GO:0005851">
    <property type="term" value="C:eukaryotic translation initiation factor 2B complex"/>
    <property type="evidence" value="ECO:0007669"/>
    <property type="project" value="TreeGrafter"/>
</dbReference>
<evidence type="ECO:0000256" key="14">
    <source>
        <dbReference type="ARBA" id="ARBA00047554"/>
    </source>
</evidence>
<comment type="subcellular location">
    <subcellularLocation>
        <location evidence="2">Cytoplasm</location>
        <location evidence="2">Cytosol</location>
    </subcellularLocation>
</comment>
<keyword evidence="17" id="KW-1185">Reference proteome</keyword>
<dbReference type="GO" id="GO:0003743">
    <property type="term" value="F:translation initiation factor activity"/>
    <property type="evidence" value="ECO:0007669"/>
    <property type="project" value="TreeGrafter"/>
</dbReference>
<dbReference type="Gene3D" id="1.25.40.180">
    <property type="match status" value="1"/>
</dbReference>
<dbReference type="InterPro" id="IPR029044">
    <property type="entry name" value="Nucleotide-diphossugar_trans"/>
</dbReference>
<comment type="pathway">
    <text evidence="3">Porphyrin-containing compound metabolism; protoporphyrin-IX biosynthesis; protoporphyrin-IX from protoporphyrinogen-IX: step 1/1.</text>
</comment>
<dbReference type="SUPFAM" id="SSF54373">
    <property type="entry name" value="FAD-linked reductases, C-terminal domain"/>
    <property type="match status" value="1"/>
</dbReference>
<dbReference type="PANTHER" id="PTHR45887">
    <property type="entry name" value="TRANSLATION INITIATION FACTOR EIF-2B SUBUNIT EPSILON"/>
    <property type="match status" value="1"/>
</dbReference>
<sequence>MSRKLEEEEEVLQAVVITDRKSRWGKGSIPDIKYVVSQELYSHGDALRELDQKGLLKSDFVLVSGDIISNMNLEKALKEHKARKLTDKNSMMTMVLKEASPGHRTRSKGEEGLFVLDAKTKELLHYESLEVYPPKKKVEFDIQEIFKYHQEIEVRNNLIDCQIDICSLEVPPLFTENFDYQDIRKDFVKGILESEILTKTFYAHILTGEYAARVRSTQMYDSVRSAVLEHHVTIGRSTEIGDNSKIKNSVIGKGCIIGANVIIDGSYIWDNVVIGDNCRVFQSILADKTHVLNNVHVSKGCILSSKVVVGPDVVIPEHTKLFLKEFLTDENKDANIEACVASSDLIGVEGNACLWNDAFDGDEDEDIDPRNIVLGSIGYEQEMNEEEYPETSDSEISDSDFQFRSKSEIAYDEIAQVTQRALNEGLENDVAALELNTLKMSLDIKFTDLRMVVGSKLIEIIDLNNLADGSRKVIERWGGLLQKFIFSELDEVETIGFLEDHCLLESEDRTKKITLFMYFLKYLYDQDIISEEAILKWHGAPNEKSTEVKASPLLSNWSLCYTKTQVGMEKKIAILGGGISGLSCAWFLAKSTLNAKIMLIESSNTVGGWIKSKKINNALYELGPRTLRPVGEAGAITLDLVHKLGLEKKVVCVPTTSDAAKSRFFLFNGKISKLPTSVKEVLFDRTGIFHRTLLHLIKEPFVKAGNEDDESIDGFFERRLGSSFAQNIVSALVHGIYAGNSKKLSIKSTFKVLWNLEKRDGSLVRGMLRRWNKEELKNSVSEPMFDATSRNFIEEVQKNSIYTFKDGLQTLPDALYNELLKMPNVEIKTSTECLEINLSPGSTEIKVYEKCVKKAYSFNSDHIISALPATSLKDLINISYLKDSLSKISAVDVAVVNVCFKGRDILPISGFGYLVPSNSGSKILGTIFDSCAVPEQDEGLDITRVTVMLGGHKFHQLFGDPGKVPKELMLNVALESIRENLGISPQPMGTLVSIHKKCIPQYNVGHQEILNNVHDFTLHENLPISFIGSSYQGVSVNDCVMYSKKVVESLEKKIKELNTEEFEKPDFNVITFVNNILCQPETQIYSESSSTDKFDKNVNSLESKATQKLLNLQLLSGELSQNLDLLSEQTQKNLPRVLIDLDQIKNHTKNLINFLEATRINLEKNEKDKSCFETLFNLDKVKSRMEKSRDSLKEAENWNSLNSEMENIFKTTEYEKAAKRLGEAQRSLHLLINAPDYQDKKTLLSKLLNQFESSISPQLVKSLNEHDTENVKQFYNSFLQIGRGNEFTQFYHRSRKFKFIKLWSSFEEDPSIKNLDINNEKAIIDWMSKFFDELFMMLNKEFNWTANVFTNSKEVLIELIQQIFNSLKPSLSTRIDDVIQKLGDQHVLPLIIKIYLKSLEFGLKIENLFRQSFEKNQLSQQYEESLESLAPTSNLHLNNSTLNALIIEGGSWGHIIFQEFISFQQSYGKLEEKFLLFQSNSLLKFDRKVDNLELGKIMLDSLIPLFKHAEAALTRCEQFTNGYGAAGLVDGLDNFWKSVLNRFSQILMIISTESGVNNLPKPSKSPKNIIKAGISPSRSSSNSSLQNYLQEADDEMEDSFISNGNLGQDWTNFQVGLRILGVCLTFSKKLSAFDLELKKFISLVNTEENNLNSLKQGRMCHSSLSLLTSSTLNSFKLHTLTESISDKGLEKKDLENFNNNASNGLEYCLLKNSVRNLRIFISNAQKFVFDTLFFYINNYLQLIPTMEVWASEQNKIVSSFGLTIPQFSLSPSAFITRIGEHLLTLPQQLELYTDDEALGFSCHTLPYLEKDDLELIEEEEVWHLWLISISRGTMLKLVEKVLLIKTLSVIGIKQLKTDLNYIINIFEKAMDIEINLQLKKLLFFLELENEILLEADFVNSNKLVGWEIDIFEKVRDMRK</sequence>
<dbReference type="InterPro" id="IPR011004">
    <property type="entry name" value="Trimer_LpxA-like_sf"/>
</dbReference>
<dbReference type="InterPro" id="IPR002937">
    <property type="entry name" value="Amino_oxidase"/>
</dbReference>
<dbReference type="PANTHER" id="PTHR45887:SF1">
    <property type="entry name" value="TRANSLATION INITIATION FACTOR EIF-2B SUBUNIT EPSILON"/>
    <property type="match status" value="1"/>
</dbReference>
<evidence type="ECO:0000256" key="8">
    <source>
        <dbReference type="ARBA" id="ARBA00022540"/>
    </source>
</evidence>
<evidence type="ECO:0000256" key="11">
    <source>
        <dbReference type="ARBA" id="ARBA00044144"/>
    </source>
</evidence>
<evidence type="ECO:0000256" key="4">
    <source>
        <dbReference type="ARBA" id="ARBA00007878"/>
    </source>
</evidence>
<dbReference type="Pfam" id="PF10191">
    <property type="entry name" value="COG7"/>
    <property type="match status" value="1"/>
</dbReference>
<dbReference type="CDD" id="cd11558">
    <property type="entry name" value="W2_eIF2B_epsilon"/>
    <property type="match status" value="1"/>
</dbReference>
<dbReference type="Proteomes" id="UP001211065">
    <property type="component" value="Unassembled WGS sequence"/>
</dbReference>
<evidence type="ECO:0000256" key="6">
    <source>
        <dbReference type="ARBA" id="ARBA00012867"/>
    </source>
</evidence>
<evidence type="ECO:0000256" key="2">
    <source>
        <dbReference type="ARBA" id="ARBA00004514"/>
    </source>
</evidence>
<dbReference type="SUPFAM" id="SSF51905">
    <property type="entry name" value="FAD/NAD(P)-binding domain"/>
    <property type="match status" value="1"/>
</dbReference>
<dbReference type="Gene3D" id="3.50.50.60">
    <property type="entry name" value="FAD/NAD(P)-binding domain"/>
    <property type="match status" value="1"/>
</dbReference>
<dbReference type="InterPro" id="IPR036188">
    <property type="entry name" value="FAD/NAD-bd_sf"/>
</dbReference>
<dbReference type="SMART" id="SM00515">
    <property type="entry name" value="eIF5C"/>
    <property type="match status" value="1"/>
</dbReference>
<comment type="subunit">
    <text evidence="13">Component of the translation initiation factor 2B (eIF2B) complex which is a heterodecamer of two sets of five different subunits: alpha, beta, gamma, delta and epsilon. Subunits alpha, beta and delta comprise a regulatory subcomplex and subunits epsilon and gamma comprise a catalytic subcomplex. Within the complex, the hexameric regulatory complex resides at the center, with the two heterodimeric catalytic subcomplexes bound on opposite sides.</text>
</comment>
<dbReference type="GO" id="GO:0004729">
    <property type="term" value="F:oxygen-dependent protoporphyrinogen oxidase activity"/>
    <property type="evidence" value="ECO:0007669"/>
    <property type="project" value="UniProtKB-EC"/>
</dbReference>
<dbReference type="EMBL" id="JADGJW010000350">
    <property type="protein sequence ID" value="KAJ3219173.1"/>
    <property type="molecule type" value="Genomic_DNA"/>
</dbReference>
<dbReference type="EC" id="1.3.3.4" evidence="6"/>
<dbReference type="InterPro" id="IPR003307">
    <property type="entry name" value="W2_domain"/>
</dbReference>
<evidence type="ECO:0000256" key="1">
    <source>
        <dbReference type="ARBA" id="ARBA00002600"/>
    </source>
</evidence>
<comment type="function">
    <text evidence="1">Catalyzes the 6-electron oxidation of protoporphyrinogen-IX to form protoporphyrin-IX.</text>
</comment>
<keyword evidence="10" id="KW-0627">Porphyrin biosynthesis</keyword>
<evidence type="ECO:0000256" key="10">
    <source>
        <dbReference type="ARBA" id="ARBA00023244"/>
    </source>
</evidence>
<dbReference type="Gene3D" id="2.160.10.10">
    <property type="entry name" value="Hexapeptide repeat proteins"/>
    <property type="match status" value="1"/>
</dbReference>
<evidence type="ECO:0000256" key="9">
    <source>
        <dbReference type="ARBA" id="ARBA00022917"/>
    </source>
</evidence>
<evidence type="ECO:0000256" key="7">
    <source>
        <dbReference type="ARBA" id="ARBA00022490"/>
    </source>
</evidence>
<dbReference type="InterPro" id="IPR051956">
    <property type="entry name" value="eIF2B_epsilon"/>
</dbReference>
<evidence type="ECO:0000256" key="12">
    <source>
        <dbReference type="ARBA" id="ARBA00044345"/>
    </source>
</evidence>
<dbReference type="SUPFAM" id="SSF53448">
    <property type="entry name" value="Nucleotide-diphospho-sugar transferases"/>
    <property type="match status" value="1"/>
</dbReference>
<dbReference type="Gene3D" id="3.90.550.10">
    <property type="entry name" value="Spore Coat Polysaccharide Biosynthesis Protein SpsA, Chain A"/>
    <property type="match status" value="1"/>
</dbReference>
<dbReference type="SUPFAM" id="SSF48371">
    <property type="entry name" value="ARM repeat"/>
    <property type="match status" value="1"/>
</dbReference>
<dbReference type="GO" id="GO:0006779">
    <property type="term" value="P:porphyrin-containing compound biosynthetic process"/>
    <property type="evidence" value="ECO:0007669"/>
    <property type="project" value="UniProtKB-KW"/>
</dbReference>
<gene>
    <name evidence="16" type="ORF">HK099_004804</name>
</gene>
<evidence type="ECO:0000256" key="3">
    <source>
        <dbReference type="ARBA" id="ARBA00005073"/>
    </source>
</evidence>
<protein>
    <recommendedName>
        <fullName evidence="11">Translation initiation factor eIF2B subunit epsilon</fullName>
        <ecNumber evidence="6">1.3.3.4</ecNumber>
    </recommendedName>
    <alternativeName>
        <fullName evidence="12">eIF2B GDP-GTP exchange factor subunit epsilon</fullName>
    </alternativeName>
</protein>
<evidence type="ECO:0000313" key="17">
    <source>
        <dbReference type="Proteomes" id="UP001211065"/>
    </source>
</evidence>
<dbReference type="InterPro" id="IPR056764">
    <property type="entry name" value="LbH_EIF2B3/5"/>
</dbReference>
<dbReference type="Pfam" id="PF01593">
    <property type="entry name" value="Amino_oxidase"/>
    <property type="match status" value="1"/>
</dbReference>
<comment type="similarity">
    <text evidence="5">Belongs to the protoporphyrinogen/coproporphyrinogen oxidase family. Protoporphyrinogen oxidase subfamily.</text>
</comment>
<dbReference type="InterPro" id="IPR004572">
    <property type="entry name" value="Protoporphyrinogen_oxidase"/>
</dbReference>
<dbReference type="GO" id="GO:0005085">
    <property type="term" value="F:guanyl-nucleotide exchange factor activity"/>
    <property type="evidence" value="ECO:0007669"/>
    <property type="project" value="InterPro"/>
</dbReference>
<keyword evidence="8" id="KW-0396">Initiation factor</keyword>
<dbReference type="InterPro" id="IPR016024">
    <property type="entry name" value="ARM-type_fold"/>
</dbReference>
<dbReference type="InterPro" id="IPR019335">
    <property type="entry name" value="COG7"/>
</dbReference>
<comment type="caution">
    <text evidence="16">The sequence shown here is derived from an EMBL/GenBank/DDBJ whole genome shotgun (WGS) entry which is preliminary data.</text>
</comment>
<dbReference type="Pfam" id="PF25084">
    <property type="entry name" value="LbH_EIF2B"/>
    <property type="match status" value="1"/>
</dbReference>
<name>A0AAD5U2J0_9FUNG</name>